<feature type="region of interest" description="Disordered" evidence="1">
    <location>
        <begin position="147"/>
        <end position="201"/>
    </location>
</feature>
<comment type="caution">
    <text evidence="2">The sequence shown here is derived from an EMBL/GenBank/DDBJ whole genome shotgun (WGS) entry which is preliminary data.</text>
</comment>
<dbReference type="AlphaFoldDB" id="A0A179HXR1"/>
<evidence type="ECO:0000256" key="1">
    <source>
        <dbReference type="SAM" id="MobiDB-lite"/>
    </source>
</evidence>
<proteinExistence type="predicted"/>
<sequence length="217" mass="23734">MQMQTQTHAHAETRQACHHPPTRTARARPNQRRVPVSGDLWPGPPPVRRNRSSAVPNDDEEARMAATPTLIGCPAQTGAMQMQATTSSTTTTTTTITPRQGSCTSYVSLALAPAYILDIWKKGGCRWFAFPRREGGPLNQIKPAHVSPCRPVGRSGTRTHARPRQDPFIHFGFPPASLGERGTSSPAGPTQRGGRWFSSSWTRGRRQDLLDAAMTSE</sequence>
<reference evidence="2 3" key="1">
    <citation type="submission" date="2016-02" db="EMBL/GenBank/DDBJ databases">
        <title>Biosynthesis of antibiotic leucinostatins and their inhibition on Phytophthora in bio-control Purpureocillium lilacinum.</title>
        <authorList>
            <person name="Wang G."/>
            <person name="Liu Z."/>
            <person name="Lin R."/>
            <person name="Li E."/>
            <person name="Mao Z."/>
            <person name="Ling J."/>
            <person name="Yin W."/>
            <person name="Xie B."/>
        </authorList>
    </citation>
    <scope>NUCLEOTIDE SEQUENCE [LARGE SCALE GENOMIC DNA]</scope>
    <source>
        <strain evidence="2">PLFJ-1</strain>
    </source>
</reference>
<name>A0A179HXR1_PURLI</name>
<dbReference type="EMBL" id="LSBI01000001">
    <property type="protein sequence ID" value="OAQ95187.1"/>
    <property type="molecule type" value="Genomic_DNA"/>
</dbReference>
<accession>A0A179HXR1</accession>
<gene>
    <name evidence="2" type="ORF">VFPFJ_01296</name>
</gene>
<protein>
    <submittedName>
        <fullName evidence="2">Uncharacterized protein</fullName>
    </submittedName>
</protein>
<dbReference type="Proteomes" id="UP000078340">
    <property type="component" value="Unassembled WGS sequence"/>
</dbReference>
<organism evidence="2 3">
    <name type="scientific">Purpureocillium lilacinum</name>
    <name type="common">Paecilomyces lilacinus</name>
    <dbReference type="NCBI Taxonomy" id="33203"/>
    <lineage>
        <taxon>Eukaryota</taxon>
        <taxon>Fungi</taxon>
        <taxon>Dikarya</taxon>
        <taxon>Ascomycota</taxon>
        <taxon>Pezizomycotina</taxon>
        <taxon>Sordariomycetes</taxon>
        <taxon>Hypocreomycetidae</taxon>
        <taxon>Hypocreales</taxon>
        <taxon>Ophiocordycipitaceae</taxon>
        <taxon>Purpureocillium</taxon>
    </lineage>
</organism>
<evidence type="ECO:0000313" key="2">
    <source>
        <dbReference type="EMBL" id="OAQ95187.1"/>
    </source>
</evidence>
<feature type="compositionally biased region" description="Basic residues" evidence="1">
    <location>
        <begin position="16"/>
        <end position="31"/>
    </location>
</feature>
<evidence type="ECO:0000313" key="3">
    <source>
        <dbReference type="Proteomes" id="UP000078340"/>
    </source>
</evidence>
<feature type="region of interest" description="Disordered" evidence="1">
    <location>
        <begin position="1"/>
        <end position="59"/>
    </location>
</feature>